<gene>
    <name evidence="1" type="ORF">C7S16_0041</name>
</gene>
<proteinExistence type="predicted"/>
<reference evidence="1" key="1">
    <citation type="submission" date="2018-08" db="EMBL/GenBank/DDBJ databases">
        <title>Identification of Burkholderia cepacia strains that express a Burkholderia pseudomallei-like capsular polysaccharide.</title>
        <authorList>
            <person name="Burtnick M.N."/>
            <person name="Vongsouvath M."/>
            <person name="Newton P."/>
            <person name="Wuthiekanun V."/>
            <person name="Limmathurotsakul D."/>
            <person name="Brett P.J."/>
            <person name="Chantratita N."/>
            <person name="Dance D.A."/>
        </authorList>
    </citation>
    <scope>NUCLEOTIDE SEQUENCE</scope>
    <source>
        <strain evidence="1">SBXCC001</strain>
    </source>
</reference>
<dbReference type="AlphaFoldDB" id="A0AAW9D1C3"/>
<comment type="caution">
    <text evidence="1">The sequence shown here is derived from an EMBL/GenBank/DDBJ whole genome shotgun (WGS) entry which is preliminary data.</text>
</comment>
<evidence type="ECO:0000313" key="1">
    <source>
        <dbReference type="EMBL" id="MDW9253826.1"/>
    </source>
</evidence>
<accession>A0AAW9D1C3</accession>
<dbReference type="EMBL" id="QXCT01000002">
    <property type="protein sequence ID" value="MDW9253826.1"/>
    <property type="molecule type" value="Genomic_DNA"/>
</dbReference>
<sequence length="54" mass="5967">MRAKNRTIHEPPSPDKYIVVLSKSQDSDSIPSCATRVALRRFVVGIIDSAAGRR</sequence>
<protein>
    <submittedName>
        <fullName evidence="1">Thiamine-phosphate pyrophosphorylase</fullName>
    </submittedName>
</protein>
<name>A0AAW9D1C3_BURTH</name>
<evidence type="ECO:0000313" key="2">
    <source>
        <dbReference type="Proteomes" id="UP001272137"/>
    </source>
</evidence>
<dbReference type="Proteomes" id="UP001272137">
    <property type="component" value="Unassembled WGS sequence"/>
</dbReference>
<organism evidence="1 2">
    <name type="scientific">Burkholderia thailandensis</name>
    <dbReference type="NCBI Taxonomy" id="57975"/>
    <lineage>
        <taxon>Bacteria</taxon>
        <taxon>Pseudomonadati</taxon>
        <taxon>Pseudomonadota</taxon>
        <taxon>Betaproteobacteria</taxon>
        <taxon>Burkholderiales</taxon>
        <taxon>Burkholderiaceae</taxon>
        <taxon>Burkholderia</taxon>
        <taxon>pseudomallei group</taxon>
    </lineage>
</organism>